<dbReference type="EMBL" id="LQCK02000001">
    <property type="protein sequence ID" value="KZB96637.1"/>
    <property type="molecule type" value="Genomic_DNA"/>
</dbReference>
<sequence length="149" mass="16635">MAERFDLGRVIKLDSAPSDPVRIPLDTSANAWSCELAGQRLDWGTDVRRLFGYPTSHCPQREEVVTLYEESSRAAMERLRAHAIRHRRGFTLDIAIRPVDGGRRWVRLVTMPVCEGKAVTCLKGWKADVSHLYGDAAPMPVPAPPLSRG</sequence>
<dbReference type="RefSeq" id="WP_017979255.1">
    <property type="nucleotide sequence ID" value="NZ_CP017578.1"/>
</dbReference>
<dbReference type="GeneID" id="93798205"/>
<dbReference type="OrthoDB" id="9812260at2"/>
<dbReference type="InterPro" id="IPR035965">
    <property type="entry name" value="PAS-like_dom_sf"/>
</dbReference>
<dbReference type="Proteomes" id="UP000078460">
    <property type="component" value="Unassembled WGS sequence"/>
</dbReference>
<dbReference type="SUPFAM" id="SSF55785">
    <property type="entry name" value="PYP-like sensor domain (PAS domain)"/>
    <property type="match status" value="1"/>
</dbReference>
<gene>
    <name evidence="1" type="ORF">AVM11_00315</name>
</gene>
<comment type="caution">
    <text evidence="1">The sequence shown here is derived from an EMBL/GenBank/DDBJ whole genome shotgun (WGS) entry which is preliminary data.</text>
</comment>
<protein>
    <recommendedName>
        <fullName evidence="3">PAS fold-3 domain-containing protein</fullName>
    </recommendedName>
</protein>
<keyword evidence="2" id="KW-1185">Reference proteome</keyword>
<dbReference type="AlphaFoldDB" id="A0A154NC84"/>
<evidence type="ECO:0008006" key="3">
    <source>
        <dbReference type="Google" id="ProtNLM"/>
    </source>
</evidence>
<dbReference type="KEGG" id="smy:BJP26_10550"/>
<reference evidence="1" key="1">
    <citation type="submission" date="2016-03" db="EMBL/GenBank/DDBJ databases">
        <title>Sphingomonas melonis TY, whole genome shotgun sequencing.</title>
        <authorList>
            <person name="Wang H."/>
            <person name="Zhu P."/>
        </authorList>
    </citation>
    <scope>NUCLEOTIDE SEQUENCE [LARGE SCALE GENOMIC DNA]</scope>
    <source>
        <strain evidence="1">TY</strain>
    </source>
</reference>
<accession>A0A154NC84</accession>
<name>A0A154NC84_9SPHN</name>
<dbReference type="STRING" id="621456.BJP26_10550"/>
<organism evidence="1 2">
    <name type="scientific">Sphingomonas melonis TY</name>
    <dbReference type="NCBI Taxonomy" id="621456"/>
    <lineage>
        <taxon>Bacteria</taxon>
        <taxon>Pseudomonadati</taxon>
        <taxon>Pseudomonadota</taxon>
        <taxon>Alphaproteobacteria</taxon>
        <taxon>Sphingomonadales</taxon>
        <taxon>Sphingomonadaceae</taxon>
        <taxon>Sphingomonas</taxon>
    </lineage>
</organism>
<evidence type="ECO:0000313" key="2">
    <source>
        <dbReference type="Proteomes" id="UP000078460"/>
    </source>
</evidence>
<dbReference type="Gene3D" id="3.30.450.20">
    <property type="entry name" value="PAS domain"/>
    <property type="match status" value="1"/>
</dbReference>
<evidence type="ECO:0000313" key="1">
    <source>
        <dbReference type="EMBL" id="KZB96637.1"/>
    </source>
</evidence>
<proteinExistence type="predicted"/>